<organism evidence="1 2">
    <name type="scientific">Chryseobacterium gilvum</name>
    <dbReference type="NCBI Taxonomy" id="2976534"/>
    <lineage>
        <taxon>Bacteria</taxon>
        <taxon>Pseudomonadati</taxon>
        <taxon>Bacteroidota</taxon>
        <taxon>Flavobacteriia</taxon>
        <taxon>Flavobacteriales</taxon>
        <taxon>Weeksellaceae</taxon>
        <taxon>Chryseobacterium group</taxon>
        <taxon>Chryseobacterium</taxon>
    </lineage>
</organism>
<protein>
    <submittedName>
        <fullName evidence="1">Uncharacterized protein</fullName>
    </submittedName>
</protein>
<evidence type="ECO:0000313" key="1">
    <source>
        <dbReference type="EMBL" id="MCU7614116.1"/>
    </source>
</evidence>
<gene>
    <name evidence="1" type="ORF">N0B16_06670</name>
</gene>
<reference evidence="2" key="1">
    <citation type="submission" date="2023-07" db="EMBL/GenBank/DDBJ databases">
        <title>Chryseobacterium sp. GMJ5 Genome sequencing and assembly.</title>
        <authorList>
            <person name="Jung Y."/>
        </authorList>
    </citation>
    <scope>NUCLEOTIDE SEQUENCE [LARGE SCALE GENOMIC DNA]</scope>
    <source>
        <strain evidence="2">GMJ5</strain>
    </source>
</reference>
<comment type="caution">
    <text evidence="1">The sequence shown here is derived from an EMBL/GenBank/DDBJ whole genome shotgun (WGS) entry which is preliminary data.</text>
</comment>
<accession>A0ABT2VVU0</accession>
<name>A0ABT2VVU0_9FLAO</name>
<dbReference type="EMBL" id="JAOTEN010000002">
    <property type="protein sequence ID" value="MCU7614116.1"/>
    <property type="molecule type" value="Genomic_DNA"/>
</dbReference>
<proteinExistence type="predicted"/>
<sequence>MKKISFFLISIFFIFLLSIKGKNSIISTCLSYYESKELASIAQKLYKQKVKEDKKIWRK</sequence>
<keyword evidence="2" id="KW-1185">Reference proteome</keyword>
<dbReference type="Proteomes" id="UP001208114">
    <property type="component" value="Unassembled WGS sequence"/>
</dbReference>
<evidence type="ECO:0000313" key="2">
    <source>
        <dbReference type="Proteomes" id="UP001208114"/>
    </source>
</evidence>